<dbReference type="InterPro" id="IPR029039">
    <property type="entry name" value="Flavoprotein-like_sf"/>
</dbReference>
<evidence type="ECO:0000259" key="7">
    <source>
        <dbReference type="PROSITE" id="PS51384"/>
    </source>
</evidence>
<feature type="domain" description="Flavodoxin-like" evidence="6">
    <location>
        <begin position="86"/>
        <end position="223"/>
    </location>
</feature>
<dbReference type="PANTHER" id="PTHR19384">
    <property type="entry name" value="NITRIC OXIDE SYNTHASE-RELATED"/>
    <property type="match status" value="1"/>
</dbReference>
<dbReference type="GO" id="GO:0003958">
    <property type="term" value="F:NADPH-hemoprotein reductase activity"/>
    <property type="evidence" value="ECO:0007669"/>
    <property type="project" value="UniProtKB-EC"/>
</dbReference>
<dbReference type="GO" id="GO:0010181">
    <property type="term" value="F:FMN binding"/>
    <property type="evidence" value="ECO:0007669"/>
    <property type="project" value="InterPro"/>
</dbReference>
<keyword evidence="3" id="KW-0813">Transport</keyword>
<dbReference type="GO" id="GO:0005829">
    <property type="term" value="C:cytosol"/>
    <property type="evidence" value="ECO:0007669"/>
    <property type="project" value="TreeGrafter"/>
</dbReference>
<accession>A0A3N4V438</accession>
<keyword evidence="5" id="KW-0472">Membrane</keyword>
<dbReference type="InterPro" id="IPR001094">
    <property type="entry name" value="Flavdoxin-like"/>
</dbReference>
<evidence type="ECO:0000256" key="3">
    <source>
        <dbReference type="ARBA" id="ARBA00022982"/>
    </source>
</evidence>
<keyword evidence="2" id="KW-0288">FMN</keyword>
<evidence type="ECO:0000256" key="2">
    <source>
        <dbReference type="ARBA" id="ARBA00022643"/>
    </source>
</evidence>
<evidence type="ECO:0000313" key="8">
    <source>
        <dbReference type="EMBL" id="RPE77258.1"/>
    </source>
</evidence>
<dbReference type="AlphaFoldDB" id="A0A3N4V438"/>
<dbReference type="SUPFAM" id="SSF63380">
    <property type="entry name" value="Riboflavin synthase domain-like"/>
    <property type="match status" value="1"/>
</dbReference>
<evidence type="ECO:0000313" key="9">
    <source>
        <dbReference type="Proteomes" id="UP000269708"/>
    </source>
</evidence>
<dbReference type="PANTHER" id="PTHR19384:SF17">
    <property type="entry name" value="NADPH--CYTOCHROME P450 REDUCTASE"/>
    <property type="match status" value="1"/>
</dbReference>
<keyword evidence="5" id="KW-0812">Transmembrane</keyword>
<reference evidence="8 9" key="1">
    <citation type="submission" date="2018-11" db="EMBL/GenBank/DDBJ databases">
        <title>Genomic Encyclopedia of Type Strains, Phase IV (KMG-IV): sequencing the most valuable type-strain genomes for metagenomic binning, comparative biology and taxonomic classification.</title>
        <authorList>
            <person name="Goeker M."/>
        </authorList>
    </citation>
    <scope>NUCLEOTIDE SEQUENCE [LARGE SCALE GENOMIC DNA]</scope>
    <source>
        <strain evidence="8 9">DSM 25623</strain>
    </source>
</reference>
<sequence length="547" mass="58976">MSALPRPAFDRARLGNALALLALASLAFAFAHGHGDWWQAAPRDLRWLAAAAALLGYFGLCAATLRRRAEESAAAVADAPAGADAVLLAWASQTGFARQLAERSAAALRQAGLAVRLAPLHGVDAETLRAHRRALFVVSTTGEGDPPDHALGFTRALLGRELALDRLEYGVLALGDRNYAQFCGFGRRLDRWLQHGGARPLFDRVDVDAGDAGALRHWQHHLGQLAGRADLPDWSPPAYGAWRLRARTWLNPGSVGAPVFHLALEPEDPADLAWQAGDIAEVGPRHGRGEIARWLAAAGLDGDAEVRHGQERLPLAALLARSRLPAPESVHGRAAQAVAEALQPLPHREYSIASLPADGALHLLVRQHRDGDGRLGVGSGWLTAHAGLGDWLDLRVRRNPGFHPPQDDRPLILIGNGTGIAGLRALLKARIAAGHHRNWLLFGERCAASDFHYRDEIEAWQRDGRLQHLDLAFSRVPGPGAGTAYVQHCLGARRERLHEWLAQGAAVYVCGSLQGMAPAVDAVLAEVAGRDTLEAMAADGRYRRDVY</sequence>
<evidence type="ECO:0000256" key="4">
    <source>
        <dbReference type="ARBA" id="ARBA00023797"/>
    </source>
</evidence>
<keyword evidence="9" id="KW-1185">Reference proteome</keyword>
<evidence type="ECO:0000259" key="6">
    <source>
        <dbReference type="PROSITE" id="PS50902"/>
    </source>
</evidence>
<organism evidence="8 9">
    <name type="scientific">Vulcaniibacterium tengchongense</name>
    <dbReference type="NCBI Taxonomy" id="1273429"/>
    <lineage>
        <taxon>Bacteria</taxon>
        <taxon>Pseudomonadati</taxon>
        <taxon>Pseudomonadota</taxon>
        <taxon>Gammaproteobacteria</taxon>
        <taxon>Lysobacterales</taxon>
        <taxon>Lysobacteraceae</taxon>
        <taxon>Vulcaniibacterium</taxon>
    </lineage>
</organism>
<dbReference type="Gene3D" id="3.40.50.360">
    <property type="match status" value="1"/>
</dbReference>
<dbReference type="SUPFAM" id="SSF52218">
    <property type="entry name" value="Flavoproteins"/>
    <property type="match status" value="1"/>
</dbReference>
<dbReference type="PRINTS" id="PR00369">
    <property type="entry name" value="FLAVODOXIN"/>
</dbReference>
<feature type="transmembrane region" description="Helical" evidence="5">
    <location>
        <begin position="47"/>
        <end position="65"/>
    </location>
</feature>
<dbReference type="Pfam" id="PF00258">
    <property type="entry name" value="Flavodoxin_1"/>
    <property type="match status" value="1"/>
</dbReference>
<feature type="domain" description="FAD-binding FR-type" evidence="7">
    <location>
        <begin position="237"/>
        <end position="405"/>
    </location>
</feature>
<keyword evidence="3" id="KW-0249">Electron transport</keyword>
<gene>
    <name evidence="8" type="ORF">EDC50_2524</name>
</gene>
<keyword evidence="5" id="KW-1133">Transmembrane helix</keyword>
<dbReference type="PROSITE" id="PS50902">
    <property type="entry name" value="FLAVODOXIN_LIKE"/>
    <property type="match status" value="1"/>
</dbReference>
<dbReference type="RefSeq" id="WP_123770834.1">
    <property type="nucleotide sequence ID" value="NZ_RKQN01000003.1"/>
</dbReference>
<dbReference type="InterPro" id="IPR017938">
    <property type="entry name" value="Riboflavin_synthase-like_b-brl"/>
</dbReference>
<dbReference type="Proteomes" id="UP000269708">
    <property type="component" value="Unassembled WGS sequence"/>
</dbReference>
<dbReference type="EC" id="1.6.2.4" evidence="4"/>
<dbReference type="SUPFAM" id="SSF52343">
    <property type="entry name" value="Ferredoxin reductase-like, C-terminal NADP-linked domain"/>
    <property type="match status" value="1"/>
</dbReference>
<dbReference type="InterPro" id="IPR017927">
    <property type="entry name" value="FAD-bd_FR_type"/>
</dbReference>
<keyword evidence="1" id="KW-0285">Flavoprotein</keyword>
<dbReference type="CDD" id="cd06200">
    <property type="entry name" value="SiR_like1"/>
    <property type="match status" value="1"/>
</dbReference>
<dbReference type="InterPro" id="IPR001433">
    <property type="entry name" value="OxRdtase_FAD/NAD-bd"/>
</dbReference>
<protein>
    <recommendedName>
        <fullName evidence="4">NADPH--hemoprotein reductase</fullName>
        <ecNumber evidence="4">1.6.2.4</ecNumber>
    </recommendedName>
</protein>
<dbReference type="EMBL" id="RKQN01000003">
    <property type="protein sequence ID" value="RPE77258.1"/>
    <property type="molecule type" value="Genomic_DNA"/>
</dbReference>
<evidence type="ECO:0000256" key="1">
    <source>
        <dbReference type="ARBA" id="ARBA00022630"/>
    </source>
</evidence>
<dbReference type="PROSITE" id="PS51384">
    <property type="entry name" value="FAD_FR"/>
    <property type="match status" value="1"/>
</dbReference>
<dbReference type="Gene3D" id="2.40.30.10">
    <property type="entry name" value="Translation factors"/>
    <property type="match status" value="1"/>
</dbReference>
<proteinExistence type="predicted"/>
<evidence type="ECO:0000256" key="5">
    <source>
        <dbReference type="SAM" id="Phobius"/>
    </source>
</evidence>
<dbReference type="InterPro" id="IPR001709">
    <property type="entry name" value="Flavoprot_Pyr_Nucl_cyt_Rdtase"/>
</dbReference>
<dbReference type="GO" id="GO:0050660">
    <property type="term" value="F:flavin adenine dinucleotide binding"/>
    <property type="evidence" value="ECO:0007669"/>
    <property type="project" value="TreeGrafter"/>
</dbReference>
<dbReference type="OrthoDB" id="9816402at2"/>
<dbReference type="PRINTS" id="PR00371">
    <property type="entry name" value="FPNCR"/>
</dbReference>
<comment type="caution">
    <text evidence="8">The sequence shown here is derived from an EMBL/GenBank/DDBJ whole genome shotgun (WGS) entry which is preliminary data.</text>
</comment>
<dbReference type="Gene3D" id="3.40.50.80">
    <property type="entry name" value="Nucleotide-binding domain of ferredoxin-NADP reductase (FNR) module"/>
    <property type="match status" value="1"/>
</dbReference>
<name>A0A3N4V438_9GAMM</name>
<dbReference type="InterPro" id="IPR039261">
    <property type="entry name" value="FNR_nucleotide-bd"/>
</dbReference>
<dbReference type="Pfam" id="PF00175">
    <property type="entry name" value="NAD_binding_1"/>
    <property type="match status" value="1"/>
</dbReference>
<dbReference type="InterPro" id="IPR008254">
    <property type="entry name" value="Flavodoxin/NO_synth"/>
</dbReference>